<dbReference type="Proteomes" id="UP001180487">
    <property type="component" value="Unassembled WGS sequence"/>
</dbReference>
<dbReference type="EMBL" id="JAVDXT010000003">
    <property type="protein sequence ID" value="MDR7378873.1"/>
    <property type="molecule type" value="Genomic_DNA"/>
</dbReference>
<evidence type="ECO:0000313" key="1">
    <source>
        <dbReference type="EMBL" id="MDR7378873.1"/>
    </source>
</evidence>
<protein>
    <recommendedName>
        <fullName evidence="3">Transmembrane protein</fullName>
    </recommendedName>
</protein>
<sequence length="54" mass="6053">MADKAPSRSPSTPRFGRLLVVCVLAVLFCGLLVWLMGDRFAECCDLSWLDRLSH</sequence>
<gene>
    <name evidence="1" type="ORF">J2X19_003567</name>
</gene>
<proteinExistence type="predicted"/>
<reference evidence="1 2" key="1">
    <citation type="submission" date="2023-07" db="EMBL/GenBank/DDBJ databases">
        <title>Sorghum-associated microbial communities from plants grown in Nebraska, USA.</title>
        <authorList>
            <person name="Schachtman D."/>
        </authorList>
    </citation>
    <scope>NUCLEOTIDE SEQUENCE [LARGE SCALE GENOMIC DNA]</scope>
    <source>
        <strain evidence="1 2">BE313</strain>
    </source>
</reference>
<evidence type="ECO:0008006" key="3">
    <source>
        <dbReference type="Google" id="ProtNLM"/>
    </source>
</evidence>
<keyword evidence="2" id="KW-1185">Reference proteome</keyword>
<dbReference type="RefSeq" id="WP_310375159.1">
    <property type="nucleotide sequence ID" value="NZ_JAVDXT010000003.1"/>
</dbReference>
<accession>A0ABU2CC18</accession>
<evidence type="ECO:0000313" key="2">
    <source>
        <dbReference type="Proteomes" id="UP001180487"/>
    </source>
</evidence>
<comment type="caution">
    <text evidence="1">The sequence shown here is derived from an EMBL/GenBank/DDBJ whole genome shotgun (WGS) entry which is preliminary data.</text>
</comment>
<organism evidence="1 2">
    <name type="scientific">Rhodoferax ferrireducens</name>
    <dbReference type="NCBI Taxonomy" id="192843"/>
    <lineage>
        <taxon>Bacteria</taxon>
        <taxon>Pseudomonadati</taxon>
        <taxon>Pseudomonadota</taxon>
        <taxon>Betaproteobacteria</taxon>
        <taxon>Burkholderiales</taxon>
        <taxon>Comamonadaceae</taxon>
        <taxon>Rhodoferax</taxon>
    </lineage>
</organism>
<name>A0ABU2CC18_9BURK</name>